<dbReference type="InterPro" id="IPR038578">
    <property type="entry name" value="GT29-like_sf"/>
</dbReference>
<protein>
    <recommendedName>
        <fullName evidence="20">CMP-N-acetylneuraminate-beta-galactosamide-alpha-2,3-sialyltransferase 1</fullName>
        <ecNumber evidence="18">2.4.3.2</ecNumber>
        <ecNumber evidence="19">2.4.3.4</ecNumber>
    </recommendedName>
    <alternativeName>
        <fullName evidence="34">CMP-N-acetylneuraminate-beta-galactosamide-alpha-2,3-sialyltransferase 2</fullName>
    </alternativeName>
    <alternativeName>
        <fullName evidence="27">Gal-NAc6S</fullName>
    </alternativeName>
    <alternativeName>
        <fullName evidence="24">Gal-beta-1,3-GalNAc-alpha-2,3-sialyltransferase</fullName>
    </alternativeName>
    <alternativeName>
        <fullName evidence="26">Monosialoganglioside sialyltransferase</fullName>
    </alternativeName>
    <alternativeName>
        <fullName evidence="22">ST3Gal I</fullName>
    </alternativeName>
    <alternativeName>
        <fullName evidence="35">ST3Gal II</fullName>
    </alternativeName>
    <alternativeName>
        <fullName evidence="23">ST3GalA.1</fullName>
    </alternativeName>
    <alternativeName>
        <fullName evidence="36">ST3GalA.2</fullName>
    </alternativeName>
    <alternativeName>
        <fullName evidence="21">ST3O</fullName>
    </alternativeName>
    <alternativeName>
        <fullName evidence="25">Sialyltransferase 4A</fullName>
    </alternativeName>
    <alternativeName>
        <fullName evidence="37">Sialyltransferase 4B</fullName>
    </alternativeName>
</protein>
<keyword evidence="42" id="KW-1185">Reference proteome</keyword>
<evidence type="ECO:0000256" key="3">
    <source>
        <dbReference type="ARBA" id="ARBA00004922"/>
    </source>
</evidence>
<evidence type="ECO:0000256" key="30">
    <source>
        <dbReference type="ARBA" id="ARBA00043816"/>
    </source>
</evidence>
<keyword evidence="14" id="KW-0472">Membrane</keyword>
<dbReference type="GO" id="GO:0006629">
    <property type="term" value="P:lipid metabolic process"/>
    <property type="evidence" value="ECO:0007669"/>
    <property type="project" value="UniProtKB-KW"/>
</dbReference>
<dbReference type="GO" id="GO:0097503">
    <property type="term" value="P:sialylation"/>
    <property type="evidence" value="ECO:0007669"/>
    <property type="project" value="TreeGrafter"/>
</dbReference>
<keyword evidence="9" id="KW-0812">Transmembrane</keyword>
<dbReference type="Gene3D" id="3.90.1480.20">
    <property type="entry name" value="Glycosyl transferase family 29"/>
    <property type="match status" value="1"/>
</dbReference>
<evidence type="ECO:0000256" key="33">
    <source>
        <dbReference type="ARBA" id="ARBA00062545"/>
    </source>
</evidence>
<keyword evidence="15" id="KW-1015">Disulfide bond</keyword>
<evidence type="ECO:0000256" key="18">
    <source>
        <dbReference type="ARBA" id="ARBA00039106"/>
    </source>
</evidence>
<feature type="disulfide bond" evidence="39">
    <location>
        <begin position="116"/>
        <end position="255"/>
    </location>
</feature>
<evidence type="ECO:0000256" key="24">
    <source>
        <dbReference type="ARBA" id="ARBA00042448"/>
    </source>
</evidence>
<dbReference type="EC" id="2.4.3.4" evidence="19"/>
<keyword evidence="6" id="KW-0964">Secreted</keyword>
<evidence type="ECO:0000256" key="37">
    <source>
        <dbReference type="ARBA" id="ARBA00082805"/>
    </source>
</evidence>
<evidence type="ECO:0000256" key="20">
    <source>
        <dbReference type="ARBA" id="ARBA00040101"/>
    </source>
</evidence>
<feature type="binding site" evidence="38">
    <location>
        <position position="240"/>
    </location>
    <ligand>
        <name>substrate</name>
    </ligand>
</feature>
<dbReference type="GO" id="GO:0047288">
    <property type="term" value="F:beta-D-galactosyl-(1-&gt;3)-N-acetyl-beta-D-galactosaminide alpha-2,3- sialyltransferase"/>
    <property type="evidence" value="ECO:0007669"/>
    <property type="project" value="UniProtKB-EC"/>
</dbReference>
<comment type="subunit">
    <text evidence="33">Homodimer; disulfide-linked. Homodimer formation occurs in the endoplasmic reticulum.</text>
</comment>
<comment type="catalytic activity">
    <reaction evidence="17">
        <text>a beta-D-galactosyl-(1-&gt;3)-N-acetyl-alpha-D-galactosaminyl derivative + CMP-N-acetyl-beta-neuraminate = an N-acetyl-alpha-neuraminyl-(2-&gt;3)-beta-D-galactosyl-(1-&gt;3)-N-acetyl-alpha-D-galactosaminyl derivative + CMP + H(+)</text>
        <dbReference type="Rhea" id="RHEA:21616"/>
        <dbReference type="ChEBI" id="CHEBI:15378"/>
        <dbReference type="ChEBI" id="CHEBI:57812"/>
        <dbReference type="ChEBI" id="CHEBI:60377"/>
        <dbReference type="ChEBI" id="CHEBI:133470"/>
        <dbReference type="ChEBI" id="CHEBI:139596"/>
        <dbReference type="EC" id="2.4.3.4"/>
    </reaction>
    <physiologicalReaction direction="left-to-right" evidence="17">
        <dbReference type="Rhea" id="RHEA:21617"/>
    </physiologicalReaction>
</comment>
<evidence type="ECO:0000256" key="5">
    <source>
        <dbReference type="ARBA" id="ARBA00006003"/>
    </source>
</evidence>
<evidence type="ECO:0000256" key="2">
    <source>
        <dbReference type="ARBA" id="ARBA00004613"/>
    </source>
</evidence>
<gene>
    <name evidence="41" type="primary">LOC115428029</name>
</gene>
<evidence type="ECO:0000256" key="31">
    <source>
        <dbReference type="ARBA" id="ARBA00047509"/>
    </source>
</evidence>
<comment type="catalytic activity">
    <reaction evidence="30">
        <text>a ganglioside GA1 + CMP-N-acetyl-beta-neuraminate = a ganglioside GM1b + CMP + H(+)</text>
        <dbReference type="Rhea" id="RHEA:48244"/>
        <dbReference type="ChEBI" id="CHEBI:15378"/>
        <dbReference type="ChEBI" id="CHEBI:57812"/>
        <dbReference type="ChEBI" id="CHEBI:60377"/>
        <dbReference type="ChEBI" id="CHEBI:88069"/>
        <dbReference type="ChEBI" id="CHEBI:90151"/>
    </reaction>
    <physiologicalReaction direction="left-to-right" evidence="30">
        <dbReference type="Rhea" id="RHEA:48245"/>
    </physiologicalReaction>
</comment>
<evidence type="ECO:0000256" key="6">
    <source>
        <dbReference type="ARBA" id="ARBA00022525"/>
    </source>
</evidence>
<reference evidence="41" key="2">
    <citation type="submission" date="2025-08" db="UniProtKB">
        <authorList>
            <consortium name="Ensembl"/>
        </authorList>
    </citation>
    <scope>IDENTIFICATION</scope>
</reference>
<feature type="signal peptide" evidence="40">
    <location>
        <begin position="1"/>
        <end position="22"/>
    </location>
</feature>
<evidence type="ECO:0000313" key="42">
    <source>
        <dbReference type="Proteomes" id="UP000472271"/>
    </source>
</evidence>
<evidence type="ECO:0000256" key="22">
    <source>
        <dbReference type="ARBA" id="ARBA00041997"/>
    </source>
</evidence>
<evidence type="ECO:0000256" key="4">
    <source>
        <dbReference type="ARBA" id="ARBA00004934"/>
    </source>
</evidence>
<dbReference type="FunFam" id="3.90.1480.20:FF:000002">
    <property type="entry name" value="CMP-N-acetylneuraminate-beta-galactosamide- alpha-2,3-sialyltransferase 2"/>
    <property type="match status" value="1"/>
</dbReference>
<dbReference type="AlphaFoldDB" id="A0A673AJG8"/>
<evidence type="ECO:0000256" key="17">
    <source>
        <dbReference type="ARBA" id="ARBA00036292"/>
    </source>
</evidence>
<dbReference type="GO" id="GO:0005576">
    <property type="term" value="C:extracellular region"/>
    <property type="evidence" value="ECO:0007669"/>
    <property type="project" value="UniProtKB-SubCell"/>
</dbReference>
<dbReference type="Proteomes" id="UP000472271">
    <property type="component" value="Chromosome 11"/>
</dbReference>
<dbReference type="Pfam" id="PF00777">
    <property type="entry name" value="Glyco_transf_29"/>
    <property type="match status" value="1"/>
</dbReference>
<accession>A0A673AJG8</accession>
<evidence type="ECO:0000256" key="19">
    <source>
        <dbReference type="ARBA" id="ARBA00039107"/>
    </source>
</evidence>
<evidence type="ECO:0000256" key="34">
    <source>
        <dbReference type="ARBA" id="ARBA00072809"/>
    </source>
</evidence>
<evidence type="ECO:0000256" key="14">
    <source>
        <dbReference type="ARBA" id="ARBA00023136"/>
    </source>
</evidence>
<evidence type="ECO:0000256" key="25">
    <source>
        <dbReference type="ARBA" id="ARBA00042682"/>
    </source>
</evidence>
<feature type="binding site" evidence="38">
    <location>
        <position position="81"/>
    </location>
    <ligand>
        <name>substrate</name>
    </ligand>
</feature>
<comment type="similarity">
    <text evidence="5">Belongs to the glycosyltransferase 29 family.</text>
</comment>
<evidence type="ECO:0000256" key="11">
    <source>
        <dbReference type="ARBA" id="ARBA00022989"/>
    </source>
</evidence>
<evidence type="ECO:0000256" key="39">
    <source>
        <dbReference type="PIRSR" id="PIRSR005557-2"/>
    </source>
</evidence>
<evidence type="ECO:0000256" key="12">
    <source>
        <dbReference type="ARBA" id="ARBA00023034"/>
    </source>
</evidence>
<evidence type="ECO:0000256" key="13">
    <source>
        <dbReference type="ARBA" id="ARBA00023098"/>
    </source>
</evidence>
<keyword evidence="12" id="KW-0333">Golgi apparatus</keyword>
<keyword evidence="10" id="KW-0735">Signal-anchor</keyword>
<comment type="pathway">
    <text evidence="4">Glycolipid biosynthesis.</text>
</comment>
<dbReference type="InterPro" id="IPR051757">
    <property type="entry name" value="Beta-gal_alpha2-3_sialyltrans"/>
</dbReference>
<dbReference type="PANTHER" id="PTHR46032">
    <property type="entry name" value="ALPHA-2,3-SIALYLTRANSFERASE ST3GAL I ISOFORM X1"/>
    <property type="match status" value="1"/>
</dbReference>
<sequence>MSTKYRILAFLLILTGICLVLMERRPELSFGLLNSSSCDCDSCLTDVDPWFVTHFDRSVEPFLSTKSNLSMDNFNWWKNLQWDPRDYSFYLETVDKLFQTFPSPSEESSSGRCRTCSVVGNSGNLKGAHYGPLIDNQDLVIRMNRGGTKGFEQDVGTKTTHRVMYPESASNVDNTTHLILFPFKTKDIEWIIKATTTGFFGRTYAPVKRNIQANKDLVLVVNPAFMRYTHEIWLGRKGRYPSTGFMTLVLAIHICEEVHVFGFGADSDGNWSHYWEELRNKNLRTGPHSGSYEYNVILQLAQRQKVMFYKGY</sequence>
<organism evidence="41 42">
    <name type="scientific">Sphaeramia orbicularis</name>
    <name type="common">orbiculate cardinalfish</name>
    <dbReference type="NCBI Taxonomy" id="375764"/>
    <lineage>
        <taxon>Eukaryota</taxon>
        <taxon>Metazoa</taxon>
        <taxon>Chordata</taxon>
        <taxon>Craniata</taxon>
        <taxon>Vertebrata</taxon>
        <taxon>Euteleostomi</taxon>
        <taxon>Actinopterygii</taxon>
        <taxon>Neopterygii</taxon>
        <taxon>Teleostei</taxon>
        <taxon>Neoteleostei</taxon>
        <taxon>Acanthomorphata</taxon>
        <taxon>Gobiaria</taxon>
        <taxon>Kurtiformes</taxon>
        <taxon>Apogonoidei</taxon>
        <taxon>Apogonidae</taxon>
        <taxon>Apogoninae</taxon>
        <taxon>Sphaeramia</taxon>
    </lineage>
</organism>
<dbReference type="PIRSF" id="PIRSF005557">
    <property type="entry name" value="Sialyl_trans"/>
    <property type="match status" value="1"/>
</dbReference>
<evidence type="ECO:0000256" key="29">
    <source>
        <dbReference type="ARBA" id="ARBA00043773"/>
    </source>
</evidence>
<evidence type="ECO:0000256" key="1">
    <source>
        <dbReference type="ARBA" id="ARBA00004447"/>
    </source>
</evidence>
<evidence type="ECO:0000256" key="38">
    <source>
        <dbReference type="PIRSR" id="PIRSR005557-1"/>
    </source>
</evidence>
<feature type="chain" id="PRO_5025433364" description="CMP-N-acetylneuraminate-beta-galactosamide-alpha-2,3-sialyltransferase 1" evidence="40">
    <location>
        <begin position="23"/>
        <end position="312"/>
    </location>
</feature>
<name>A0A673AJG8_9TELE</name>
<comment type="catalytic activity">
    <reaction evidence="32">
        <text>a globoside GalGb4Cer + CMP-N-acetyl-beta-neuraminate = a globoside MSGG + CMP + H(+)</text>
        <dbReference type="Rhea" id="RHEA:65372"/>
        <dbReference type="ChEBI" id="CHEBI:15378"/>
        <dbReference type="ChEBI" id="CHEBI:57812"/>
        <dbReference type="ChEBI" id="CHEBI:60377"/>
        <dbReference type="ChEBI" id="CHEBI:140623"/>
        <dbReference type="ChEBI" id="CHEBI:140691"/>
    </reaction>
    <physiologicalReaction direction="left-to-right" evidence="32">
        <dbReference type="Rhea" id="RHEA:65373"/>
    </physiologicalReaction>
</comment>
<feature type="binding site" evidence="38">
    <location>
        <position position="144"/>
    </location>
    <ligand>
        <name>substrate</name>
    </ligand>
</feature>
<evidence type="ECO:0000256" key="15">
    <source>
        <dbReference type="ARBA" id="ARBA00023157"/>
    </source>
</evidence>
<evidence type="ECO:0000256" key="23">
    <source>
        <dbReference type="ARBA" id="ARBA00042022"/>
    </source>
</evidence>
<dbReference type="EC" id="2.4.3.2" evidence="18"/>
<evidence type="ECO:0000256" key="7">
    <source>
        <dbReference type="ARBA" id="ARBA00022676"/>
    </source>
</evidence>
<evidence type="ECO:0000256" key="27">
    <source>
        <dbReference type="ARBA" id="ARBA00042991"/>
    </source>
</evidence>
<evidence type="ECO:0000256" key="36">
    <source>
        <dbReference type="ARBA" id="ARBA00081332"/>
    </source>
</evidence>
<reference evidence="41" key="1">
    <citation type="submission" date="2019-06" db="EMBL/GenBank/DDBJ databases">
        <authorList>
            <consortium name="Wellcome Sanger Institute Data Sharing"/>
        </authorList>
    </citation>
    <scope>NUCLEOTIDE SEQUENCE [LARGE SCALE GENOMIC DNA]</scope>
</reference>
<evidence type="ECO:0000256" key="10">
    <source>
        <dbReference type="ARBA" id="ARBA00022968"/>
    </source>
</evidence>
<keyword evidence="40" id="KW-0732">Signal</keyword>
<evidence type="ECO:0000256" key="35">
    <source>
        <dbReference type="ARBA" id="ARBA00081228"/>
    </source>
</evidence>
<evidence type="ECO:0000313" key="41">
    <source>
        <dbReference type="Ensembl" id="ENSSORP00005029419.1"/>
    </source>
</evidence>
<keyword evidence="8" id="KW-0808">Transferase</keyword>
<evidence type="ECO:0000256" key="32">
    <source>
        <dbReference type="ARBA" id="ARBA00052027"/>
    </source>
</evidence>
<feature type="binding site" evidence="38">
    <location>
        <position position="264"/>
    </location>
    <ligand>
        <name>substrate</name>
    </ligand>
</feature>
<evidence type="ECO:0000256" key="16">
    <source>
        <dbReference type="ARBA" id="ARBA00023180"/>
    </source>
</evidence>
<feature type="binding site" evidence="38">
    <location>
        <position position="288"/>
    </location>
    <ligand>
        <name>substrate</name>
    </ligand>
</feature>
<evidence type="ECO:0000256" key="8">
    <source>
        <dbReference type="ARBA" id="ARBA00022679"/>
    </source>
</evidence>
<comment type="catalytic activity">
    <reaction evidence="29">
        <text>a ganglioside GM1 (d18:1(4E)) + CMP-N-acetyl-beta-neuraminate = a ganglioside GD1a (d18:1(4E)) + CMP + H(+)</text>
        <dbReference type="Rhea" id="RHEA:18021"/>
        <dbReference type="ChEBI" id="CHEBI:15378"/>
        <dbReference type="ChEBI" id="CHEBI:57812"/>
        <dbReference type="ChEBI" id="CHEBI:60377"/>
        <dbReference type="ChEBI" id="CHEBI:77709"/>
        <dbReference type="ChEBI" id="CHEBI:78445"/>
        <dbReference type="EC" id="2.4.3.2"/>
    </reaction>
    <physiologicalReaction direction="left-to-right" evidence="29">
        <dbReference type="Rhea" id="RHEA:18022"/>
    </physiologicalReaction>
</comment>
<dbReference type="GO" id="GO:0003836">
    <property type="term" value="F:beta-galactoside (CMP) alpha-2,3-sialyltransferase activity"/>
    <property type="evidence" value="ECO:0007669"/>
    <property type="project" value="UniProtKB-EC"/>
</dbReference>
<keyword evidence="7" id="KW-0328">Glycosyltransferase</keyword>
<comment type="subcellular location">
    <subcellularLocation>
        <location evidence="1">Golgi apparatus</location>
        <location evidence="1">Golgi stack membrane</location>
        <topology evidence="1">Single-pass type II membrane protein</topology>
    </subcellularLocation>
    <subcellularLocation>
        <location evidence="2">Secreted</location>
    </subcellularLocation>
</comment>
<dbReference type="InterPro" id="IPR001675">
    <property type="entry name" value="Glyco_trans_29"/>
</dbReference>
<evidence type="ECO:0000256" key="40">
    <source>
        <dbReference type="SAM" id="SignalP"/>
    </source>
</evidence>
<dbReference type="InterPro" id="IPR012163">
    <property type="entry name" value="Sialyl_trans"/>
</dbReference>
<comment type="catalytic activity">
    <reaction evidence="31">
        <text>ganglioside GM1 (d18:1(4E)/18:0) + CMP-N-acetyl-beta-neuraminate = ganglioside GD1a (18:1(4E)/18:0) + CMP + H(+)</text>
        <dbReference type="Rhea" id="RHEA:48248"/>
        <dbReference type="ChEBI" id="CHEBI:15378"/>
        <dbReference type="ChEBI" id="CHEBI:57812"/>
        <dbReference type="ChEBI" id="CHEBI:60377"/>
        <dbReference type="ChEBI" id="CHEBI:73110"/>
        <dbReference type="ChEBI" id="CHEBI:90153"/>
    </reaction>
    <physiologicalReaction direction="left-to-right" evidence="31">
        <dbReference type="Rhea" id="RHEA:48249"/>
    </physiologicalReaction>
</comment>
<evidence type="ECO:0000256" key="9">
    <source>
        <dbReference type="ARBA" id="ARBA00022692"/>
    </source>
</evidence>
<proteinExistence type="inferred from homology"/>
<keyword evidence="11" id="KW-1133">Transmembrane helix</keyword>
<keyword evidence="13" id="KW-0443">Lipid metabolism</keyword>
<feature type="binding site" evidence="38">
    <location>
        <position position="204"/>
    </location>
    <ligand>
        <name>substrate</name>
    </ligand>
</feature>
<comment type="pathway">
    <text evidence="3">Protein modification; protein glycosylation.</text>
</comment>
<feature type="binding site" evidence="38">
    <location>
        <position position="273"/>
    </location>
    <ligand>
        <name>substrate</name>
    </ligand>
</feature>
<comment type="catalytic activity">
    <reaction evidence="28">
        <text>a ganglioside GA1 (d18:1(4E)) + CMP-N-acetyl-beta-neuraminate = a ganglioside GM1b (d18:1(4E)) + CMP + H(+)</text>
        <dbReference type="Rhea" id="RHEA:47560"/>
        <dbReference type="ChEBI" id="CHEBI:15378"/>
        <dbReference type="ChEBI" id="CHEBI:27938"/>
        <dbReference type="ChEBI" id="CHEBI:57812"/>
        <dbReference type="ChEBI" id="CHEBI:60377"/>
        <dbReference type="ChEBI" id="CHEBI:78568"/>
    </reaction>
    <physiologicalReaction direction="left-to-right" evidence="28">
        <dbReference type="Rhea" id="RHEA:47561"/>
    </physiologicalReaction>
</comment>
<keyword evidence="16" id="KW-0325">Glycoprotein</keyword>
<feature type="binding site" evidence="38">
    <location>
        <position position="121"/>
    </location>
    <ligand>
        <name>substrate</name>
    </ligand>
</feature>
<dbReference type="Ensembl" id="ENSSORT00005030252.1">
    <property type="protein sequence ID" value="ENSSORP00005029419.1"/>
    <property type="gene ID" value="ENSSORG00005014040.1"/>
</dbReference>
<dbReference type="PANTHER" id="PTHR46032:SF6">
    <property type="entry name" value="CMP-N-ACETYLNEURAMINATE-BETA-GALACTOSAMIDE-ALPHA-2,3-SIALYLTRANSFERASE 1"/>
    <property type="match status" value="1"/>
</dbReference>
<reference evidence="41" key="3">
    <citation type="submission" date="2025-09" db="UniProtKB">
        <authorList>
            <consortium name="Ensembl"/>
        </authorList>
    </citation>
    <scope>IDENTIFICATION</scope>
</reference>
<feature type="binding site" evidence="38">
    <location>
        <position position="244"/>
    </location>
    <ligand>
        <name>substrate</name>
    </ligand>
</feature>
<evidence type="ECO:0000256" key="28">
    <source>
        <dbReference type="ARBA" id="ARBA00043673"/>
    </source>
</evidence>
<evidence type="ECO:0000256" key="21">
    <source>
        <dbReference type="ARBA" id="ARBA00041507"/>
    </source>
</evidence>
<evidence type="ECO:0000256" key="26">
    <source>
        <dbReference type="ARBA" id="ARBA00042990"/>
    </source>
</evidence>
<dbReference type="GO" id="GO:0032580">
    <property type="term" value="C:Golgi cisterna membrane"/>
    <property type="evidence" value="ECO:0007669"/>
    <property type="project" value="UniProtKB-SubCell"/>
</dbReference>